<reference evidence="1" key="2">
    <citation type="submission" date="2020-09" db="EMBL/GenBank/DDBJ databases">
        <authorList>
            <person name="Sun Q."/>
            <person name="Ohkuma M."/>
        </authorList>
    </citation>
    <scope>NUCLEOTIDE SEQUENCE</scope>
    <source>
        <strain evidence="1">JCM 3302</strain>
    </source>
</reference>
<dbReference type="AlphaFoldDB" id="A0A919ASP0"/>
<protein>
    <submittedName>
        <fullName evidence="1">Uncharacterized protein</fullName>
    </submittedName>
</protein>
<sequence>MTSSPAVPRPIEPLAVPVPIDSECDVVVLPRELDESGVARYHDTATDLVKALKFEGLSASFAHIPEERRWLGEKGLLAYTLDVVIGMISAGAYDGLGALLRRRHNDTPVRLRITRQVSTAAGSGWEWIELEGTGESVAQALEGMNTESQPPTLSE</sequence>
<keyword evidence="2" id="KW-1185">Reference proteome</keyword>
<name>A0A919ASP0_9ACTN</name>
<dbReference type="Proteomes" id="UP000641386">
    <property type="component" value="Unassembled WGS sequence"/>
</dbReference>
<gene>
    <name evidence="1" type="ORF">GCM10014715_89810</name>
</gene>
<dbReference type="EMBL" id="BNBC01000124">
    <property type="protein sequence ID" value="GHF22010.1"/>
    <property type="molecule type" value="Genomic_DNA"/>
</dbReference>
<dbReference type="RefSeq" id="WP_189908473.1">
    <property type="nucleotide sequence ID" value="NZ_BNBC01000124.1"/>
</dbReference>
<accession>A0A919ASP0</accession>
<reference evidence="1" key="1">
    <citation type="journal article" date="2014" name="Int. J. Syst. Evol. Microbiol.">
        <title>Complete genome sequence of Corynebacterium casei LMG S-19264T (=DSM 44701T), isolated from a smear-ripened cheese.</title>
        <authorList>
            <consortium name="US DOE Joint Genome Institute (JGI-PGF)"/>
            <person name="Walter F."/>
            <person name="Albersmeier A."/>
            <person name="Kalinowski J."/>
            <person name="Ruckert C."/>
        </authorList>
    </citation>
    <scope>NUCLEOTIDE SEQUENCE</scope>
    <source>
        <strain evidence="1">JCM 3302</strain>
    </source>
</reference>
<proteinExistence type="predicted"/>
<evidence type="ECO:0000313" key="2">
    <source>
        <dbReference type="Proteomes" id="UP000641386"/>
    </source>
</evidence>
<evidence type="ECO:0000313" key="1">
    <source>
        <dbReference type="EMBL" id="GHF22010.1"/>
    </source>
</evidence>
<organism evidence="1 2">
    <name type="scientific">Streptomyces spiralis</name>
    <dbReference type="NCBI Taxonomy" id="66376"/>
    <lineage>
        <taxon>Bacteria</taxon>
        <taxon>Bacillati</taxon>
        <taxon>Actinomycetota</taxon>
        <taxon>Actinomycetes</taxon>
        <taxon>Kitasatosporales</taxon>
        <taxon>Streptomycetaceae</taxon>
        <taxon>Streptomyces</taxon>
    </lineage>
</organism>
<comment type="caution">
    <text evidence="1">The sequence shown here is derived from an EMBL/GenBank/DDBJ whole genome shotgun (WGS) entry which is preliminary data.</text>
</comment>